<keyword evidence="1" id="KW-1133">Transmembrane helix</keyword>
<evidence type="ECO:0000256" key="1">
    <source>
        <dbReference type="SAM" id="Phobius"/>
    </source>
</evidence>
<evidence type="ECO:0000313" key="2">
    <source>
        <dbReference type="EMBL" id="MBO1804515.1"/>
    </source>
</evidence>
<dbReference type="RefSeq" id="WP_208044994.1">
    <property type="nucleotide sequence ID" value="NZ_JAGDYL010000005.1"/>
</dbReference>
<sequence length="54" mass="5428">MSALAATATAPRPRKPSVGQVVFLTASAAFFAIAVALVPVYCVACGDMAFVATP</sequence>
<name>A0A939RTL7_9MICO</name>
<keyword evidence="3" id="KW-1185">Reference proteome</keyword>
<organism evidence="2 3">
    <name type="scientific">Leucobacter ruminantium</name>
    <dbReference type="NCBI Taxonomy" id="1289170"/>
    <lineage>
        <taxon>Bacteria</taxon>
        <taxon>Bacillati</taxon>
        <taxon>Actinomycetota</taxon>
        <taxon>Actinomycetes</taxon>
        <taxon>Micrococcales</taxon>
        <taxon>Microbacteriaceae</taxon>
        <taxon>Leucobacter</taxon>
    </lineage>
</organism>
<reference evidence="2" key="1">
    <citation type="submission" date="2021-03" db="EMBL/GenBank/DDBJ databases">
        <title>Leucobacter chromiisoli sp. nov., isolated from chromium-containing soil of chemical plant.</title>
        <authorList>
            <person name="Xu Z."/>
        </authorList>
    </citation>
    <scope>NUCLEOTIDE SEQUENCE</scope>
    <source>
        <strain evidence="2">A2</strain>
    </source>
</reference>
<comment type="caution">
    <text evidence="2">The sequence shown here is derived from an EMBL/GenBank/DDBJ whole genome shotgun (WGS) entry which is preliminary data.</text>
</comment>
<keyword evidence="1" id="KW-0812">Transmembrane</keyword>
<protein>
    <submittedName>
        <fullName evidence="2">Uncharacterized protein</fullName>
    </submittedName>
</protein>
<feature type="transmembrane region" description="Helical" evidence="1">
    <location>
        <begin position="21"/>
        <end position="41"/>
    </location>
</feature>
<accession>A0A939RTL7</accession>
<evidence type="ECO:0000313" key="3">
    <source>
        <dbReference type="Proteomes" id="UP000664398"/>
    </source>
</evidence>
<proteinExistence type="predicted"/>
<dbReference type="AlphaFoldDB" id="A0A939RTL7"/>
<dbReference type="EMBL" id="JAGDYL010000005">
    <property type="protein sequence ID" value="MBO1804515.1"/>
    <property type="molecule type" value="Genomic_DNA"/>
</dbReference>
<keyword evidence="1" id="KW-0472">Membrane</keyword>
<gene>
    <name evidence="2" type="ORF">J4H91_04175</name>
</gene>
<dbReference type="Proteomes" id="UP000664398">
    <property type="component" value="Unassembled WGS sequence"/>
</dbReference>